<dbReference type="InterPro" id="IPR011075">
    <property type="entry name" value="TetR_C"/>
</dbReference>
<dbReference type="EMBL" id="FXAF01000005">
    <property type="protein sequence ID" value="SMF25173.1"/>
    <property type="molecule type" value="Genomic_DNA"/>
</dbReference>
<dbReference type="Pfam" id="PF16925">
    <property type="entry name" value="TetR_C_13"/>
    <property type="match status" value="1"/>
</dbReference>
<gene>
    <name evidence="6" type="ORF">SAMN02982989_3282</name>
</gene>
<reference evidence="7" key="1">
    <citation type="submission" date="2017-04" db="EMBL/GenBank/DDBJ databases">
        <authorList>
            <person name="Varghese N."/>
            <person name="Submissions S."/>
        </authorList>
    </citation>
    <scope>NUCLEOTIDE SEQUENCE [LARGE SCALE GENOMIC DNA]</scope>
    <source>
        <strain evidence="7">B4P</strain>
    </source>
</reference>
<dbReference type="STRING" id="464029.SAMN02982989_3282"/>
<accession>A0A1X7E0W0</accession>
<dbReference type="PROSITE" id="PS50977">
    <property type="entry name" value="HTH_TETR_2"/>
    <property type="match status" value="1"/>
</dbReference>
<dbReference type="OrthoDB" id="7914379at2"/>
<evidence type="ECO:0000313" key="7">
    <source>
        <dbReference type="Proteomes" id="UP000192903"/>
    </source>
</evidence>
<dbReference type="InterPro" id="IPR009057">
    <property type="entry name" value="Homeodomain-like_sf"/>
</dbReference>
<dbReference type="PANTHER" id="PTHR47506">
    <property type="entry name" value="TRANSCRIPTIONAL REGULATORY PROTEIN"/>
    <property type="match status" value="1"/>
</dbReference>
<keyword evidence="7" id="KW-1185">Reference proteome</keyword>
<dbReference type="Proteomes" id="UP000192903">
    <property type="component" value="Unassembled WGS sequence"/>
</dbReference>
<dbReference type="PANTHER" id="PTHR47506:SF10">
    <property type="entry name" value="TRANSCRIPTIONAL REGULATORY PROTEIN"/>
    <property type="match status" value="1"/>
</dbReference>
<dbReference type="Pfam" id="PF00440">
    <property type="entry name" value="TetR_N"/>
    <property type="match status" value="1"/>
</dbReference>
<dbReference type="AlphaFoldDB" id="A0A1X7E0W0"/>
<feature type="domain" description="HTH tetR-type" evidence="5">
    <location>
        <begin position="15"/>
        <end position="75"/>
    </location>
</feature>
<protein>
    <submittedName>
        <fullName evidence="6">Transcriptional regulator, TetR family</fullName>
    </submittedName>
</protein>
<dbReference type="Gene3D" id="1.10.10.60">
    <property type="entry name" value="Homeodomain-like"/>
    <property type="match status" value="1"/>
</dbReference>
<evidence type="ECO:0000256" key="2">
    <source>
        <dbReference type="ARBA" id="ARBA00023125"/>
    </source>
</evidence>
<dbReference type="InterPro" id="IPR001647">
    <property type="entry name" value="HTH_TetR"/>
</dbReference>
<proteinExistence type="predicted"/>
<evidence type="ECO:0000259" key="5">
    <source>
        <dbReference type="PROSITE" id="PS50977"/>
    </source>
</evidence>
<evidence type="ECO:0000256" key="1">
    <source>
        <dbReference type="ARBA" id="ARBA00023015"/>
    </source>
</evidence>
<dbReference type="InterPro" id="IPR036271">
    <property type="entry name" value="Tet_transcr_reg_TetR-rel_C_sf"/>
</dbReference>
<keyword evidence="1" id="KW-0805">Transcription regulation</keyword>
<organism evidence="6 7">
    <name type="scientific">Xaviernesmea oryzae</name>
    <dbReference type="NCBI Taxonomy" id="464029"/>
    <lineage>
        <taxon>Bacteria</taxon>
        <taxon>Pseudomonadati</taxon>
        <taxon>Pseudomonadota</taxon>
        <taxon>Alphaproteobacteria</taxon>
        <taxon>Hyphomicrobiales</taxon>
        <taxon>Rhizobiaceae</taxon>
        <taxon>Rhizobium/Agrobacterium group</taxon>
        <taxon>Xaviernesmea</taxon>
    </lineage>
</organism>
<evidence type="ECO:0000256" key="3">
    <source>
        <dbReference type="ARBA" id="ARBA00023163"/>
    </source>
</evidence>
<feature type="DNA-binding region" description="H-T-H motif" evidence="4">
    <location>
        <begin position="38"/>
        <end position="57"/>
    </location>
</feature>
<evidence type="ECO:0000256" key="4">
    <source>
        <dbReference type="PROSITE-ProRule" id="PRU00335"/>
    </source>
</evidence>
<keyword evidence="2 4" id="KW-0238">DNA-binding</keyword>
<dbReference type="SUPFAM" id="SSF46689">
    <property type="entry name" value="Homeodomain-like"/>
    <property type="match status" value="1"/>
</dbReference>
<sequence>MSQTITNRARGRPRLFDEDRVLGRATELFSSSGFSAVGISDLTRATGLTVGSLYKAYGDKEGLFAKALDRYIARREAEIAAMLESAENGRARIAALLRLYVRLSQGKEGKLGCLLVAGIAELPQFSHAGDALHRQISQRRSFLVNLVAQGQDDGSITTTNAPAIVADLLLALLYGMRVAGKAGASTENADTFVALALKILE</sequence>
<dbReference type="PRINTS" id="PR00455">
    <property type="entry name" value="HTHTETR"/>
</dbReference>
<keyword evidence="3" id="KW-0804">Transcription</keyword>
<dbReference type="SUPFAM" id="SSF48498">
    <property type="entry name" value="Tetracyclin repressor-like, C-terminal domain"/>
    <property type="match status" value="1"/>
</dbReference>
<dbReference type="Gene3D" id="1.10.357.10">
    <property type="entry name" value="Tetracycline Repressor, domain 2"/>
    <property type="match status" value="1"/>
</dbReference>
<dbReference type="GO" id="GO:0003677">
    <property type="term" value="F:DNA binding"/>
    <property type="evidence" value="ECO:0007669"/>
    <property type="project" value="UniProtKB-UniRule"/>
</dbReference>
<name>A0A1X7E0W0_9HYPH</name>
<evidence type="ECO:0000313" key="6">
    <source>
        <dbReference type="EMBL" id="SMF25173.1"/>
    </source>
</evidence>